<dbReference type="OrthoDB" id="9778494at2"/>
<gene>
    <name evidence="2" type="ORF">C8D86_10354</name>
</gene>
<feature type="signal peptide" evidence="1">
    <location>
        <begin position="1"/>
        <end position="21"/>
    </location>
</feature>
<dbReference type="EMBL" id="QQAX01000003">
    <property type="protein sequence ID" value="RDI48089.1"/>
    <property type="molecule type" value="Genomic_DNA"/>
</dbReference>
<proteinExistence type="predicted"/>
<dbReference type="AlphaFoldDB" id="A0A370GX78"/>
<evidence type="ECO:0000313" key="3">
    <source>
        <dbReference type="Proteomes" id="UP000254720"/>
    </source>
</evidence>
<dbReference type="RefSeq" id="WP_114833568.1">
    <property type="nucleotide sequence ID" value="NZ_LR699114.1"/>
</dbReference>
<dbReference type="PANTHER" id="PTHR45588">
    <property type="entry name" value="TPR DOMAIN-CONTAINING PROTEIN"/>
    <property type="match status" value="1"/>
</dbReference>
<keyword evidence="3" id="KW-1185">Reference proteome</keyword>
<evidence type="ECO:0000256" key="1">
    <source>
        <dbReference type="SAM" id="SignalP"/>
    </source>
</evidence>
<evidence type="ECO:0008006" key="4">
    <source>
        <dbReference type="Google" id="ProtNLM"/>
    </source>
</evidence>
<dbReference type="InterPro" id="IPR011990">
    <property type="entry name" value="TPR-like_helical_dom_sf"/>
</dbReference>
<evidence type="ECO:0000313" key="2">
    <source>
        <dbReference type="EMBL" id="RDI48089.1"/>
    </source>
</evidence>
<dbReference type="Gene3D" id="1.25.40.10">
    <property type="entry name" value="Tetratricopeptide repeat domain"/>
    <property type="match status" value="1"/>
</dbReference>
<organism evidence="2 3">
    <name type="scientific">Aquicella lusitana</name>
    <dbReference type="NCBI Taxonomy" id="254246"/>
    <lineage>
        <taxon>Bacteria</taxon>
        <taxon>Pseudomonadati</taxon>
        <taxon>Pseudomonadota</taxon>
        <taxon>Gammaproteobacteria</taxon>
        <taxon>Legionellales</taxon>
        <taxon>Coxiellaceae</taxon>
        <taxon>Aquicella</taxon>
    </lineage>
</organism>
<comment type="caution">
    <text evidence="2">The sequence shown here is derived from an EMBL/GenBank/DDBJ whole genome shotgun (WGS) entry which is preliminary data.</text>
</comment>
<dbReference type="Proteomes" id="UP000254720">
    <property type="component" value="Unassembled WGS sequence"/>
</dbReference>
<dbReference type="PANTHER" id="PTHR45588:SF1">
    <property type="entry name" value="WW DOMAIN-CONTAINING PROTEIN"/>
    <property type="match status" value="1"/>
</dbReference>
<reference evidence="2 3" key="1">
    <citation type="submission" date="2018-07" db="EMBL/GenBank/DDBJ databases">
        <title>Genomic Encyclopedia of Type Strains, Phase IV (KMG-IV): sequencing the most valuable type-strain genomes for metagenomic binning, comparative biology and taxonomic classification.</title>
        <authorList>
            <person name="Goeker M."/>
        </authorList>
    </citation>
    <scope>NUCLEOTIDE SEQUENCE [LARGE SCALE GENOMIC DNA]</scope>
    <source>
        <strain evidence="2 3">DSM 16500</strain>
    </source>
</reference>
<feature type="chain" id="PRO_5016671588" description="Tetratricopeptide repeat protein" evidence="1">
    <location>
        <begin position="22"/>
        <end position="531"/>
    </location>
</feature>
<accession>A0A370GX78</accession>
<name>A0A370GX78_9COXI</name>
<protein>
    <recommendedName>
        <fullName evidence="4">Tetratricopeptide repeat protein</fullName>
    </recommendedName>
</protein>
<keyword evidence="1" id="KW-0732">Signal</keyword>
<sequence>MYKKICIVFSCFFLFLHLAYAHGNSQIGKIKFPTSGSKVAQPYFEKGVAWLHSFEYREARAYFKQARNIDRDFALAYWGEAMTYNHPLWGEQELGAANKILKALAPTAADRVRKAKTPKEKGLIHAINLLYGKGEKKTRDENYAEAMCQLYRRYPADDEIASFYALALLGVTEGKRDFRTYMQAAGIAEEIYGRNPLHPGAMHYVIHSYDDPIHAPLGLRAARSYAKIAPDASHALHMPSHIFLALGLWDDVIVSNKAAWEAGVKQNKFSNPNDYTIDDLHALEWLSYGYLQKEQYPMAYQATKTMEKIAEGSGTPMAKWYYALMRAAYIIESGDYKADLMSLDMTNIELSATAADLYTNALIALASKKGKAGIEAANAELEKLMQSIPEHNPRQDTYENYFTSITQSGLIAAKIMVLELQSIIKMREDKITEAKKLLRRAAALENGVSFGYGPPIPVKPSYELLAALYLKTGEYNAAYREAMVGLKRMPNRIQAKELVNMAADKLKAAKLPIPEKIRPYFNKLLVPDFYQ</sequence>